<keyword evidence="1" id="KW-0479">Metal-binding</keyword>
<reference evidence="5 6" key="1">
    <citation type="submission" date="2024-06" db="EMBL/GenBank/DDBJ databases">
        <title>A chromosome-level genome assembly of beet webworm, Loxostege sticticalis.</title>
        <authorList>
            <person name="Zhang Y."/>
        </authorList>
    </citation>
    <scope>NUCLEOTIDE SEQUENCE [LARGE SCALE GENOMIC DNA]</scope>
    <source>
        <strain evidence="5">AQ026</strain>
        <tissue evidence="5">Whole body</tissue>
    </source>
</reference>
<feature type="domain" description="FLYWCH-type" evidence="4">
    <location>
        <begin position="45"/>
        <end position="105"/>
    </location>
</feature>
<evidence type="ECO:0000256" key="3">
    <source>
        <dbReference type="ARBA" id="ARBA00022833"/>
    </source>
</evidence>
<dbReference type="InterPro" id="IPR007588">
    <property type="entry name" value="Znf_FLYWCH"/>
</dbReference>
<accession>A0ABR3HY73</accession>
<evidence type="ECO:0000313" key="6">
    <source>
        <dbReference type="Proteomes" id="UP001549920"/>
    </source>
</evidence>
<name>A0ABR3HY73_LOXSC</name>
<evidence type="ECO:0000259" key="4">
    <source>
        <dbReference type="Pfam" id="PF04500"/>
    </source>
</evidence>
<dbReference type="Proteomes" id="UP001549920">
    <property type="component" value="Unassembled WGS sequence"/>
</dbReference>
<sequence>MCRLMCRRPYLIIERHLLMKKETTLPMPFGKLLIVMFKIGYIQMVMSMQGKPLLCVDGYTFYKKSTATISQKTRWLCSTHHPKGCRAVIYTYEGKIIKQNNVHSHDIVMPQIG</sequence>
<dbReference type="EMBL" id="JBEUOH010000011">
    <property type="protein sequence ID" value="KAL0881515.1"/>
    <property type="molecule type" value="Genomic_DNA"/>
</dbReference>
<organism evidence="5 6">
    <name type="scientific">Loxostege sticticalis</name>
    <name type="common">Beet webworm moth</name>
    <dbReference type="NCBI Taxonomy" id="481309"/>
    <lineage>
        <taxon>Eukaryota</taxon>
        <taxon>Metazoa</taxon>
        <taxon>Ecdysozoa</taxon>
        <taxon>Arthropoda</taxon>
        <taxon>Hexapoda</taxon>
        <taxon>Insecta</taxon>
        <taxon>Pterygota</taxon>
        <taxon>Neoptera</taxon>
        <taxon>Endopterygota</taxon>
        <taxon>Lepidoptera</taxon>
        <taxon>Glossata</taxon>
        <taxon>Ditrysia</taxon>
        <taxon>Pyraloidea</taxon>
        <taxon>Crambidae</taxon>
        <taxon>Pyraustinae</taxon>
        <taxon>Loxostege</taxon>
    </lineage>
</organism>
<dbReference type="Gene3D" id="2.20.25.240">
    <property type="match status" value="1"/>
</dbReference>
<keyword evidence="2" id="KW-0863">Zinc-finger</keyword>
<dbReference type="Pfam" id="PF04500">
    <property type="entry name" value="FLYWCH"/>
    <property type="match status" value="1"/>
</dbReference>
<evidence type="ECO:0000256" key="1">
    <source>
        <dbReference type="ARBA" id="ARBA00022723"/>
    </source>
</evidence>
<evidence type="ECO:0000313" key="5">
    <source>
        <dbReference type="EMBL" id="KAL0881515.1"/>
    </source>
</evidence>
<gene>
    <name evidence="5" type="ORF">ABMA27_001366</name>
</gene>
<keyword evidence="6" id="KW-1185">Reference proteome</keyword>
<evidence type="ECO:0000256" key="2">
    <source>
        <dbReference type="ARBA" id="ARBA00022771"/>
    </source>
</evidence>
<comment type="caution">
    <text evidence="5">The sequence shown here is derived from an EMBL/GenBank/DDBJ whole genome shotgun (WGS) entry which is preliminary data.</text>
</comment>
<protein>
    <recommendedName>
        <fullName evidence="4">FLYWCH-type domain-containing protein</fullName>
    </recommendedName>
</protein>
<proteinExistence type="predicted"/>
<keyword evidence="3" id="KW-0862">Zinc</keyword>